<dbReference type="GO" id="GO:0035861">
    <property type="term" value="C:site of double-strand break"/>
    <property type="evidence" value="ECO:0007669"/>
    <property type="project" value="TreeGrafter"/>
</dbReference>
<comment type="subcellular location">
    <subcellularLocation>
        <location evidence="1">Nucleus</location>
    </subcellularLocation>
</comment>
<dbReference type="OMA" id="WFTRSDA"/>
<dbReference type="STRING" id="905079.L1JQL2"/>
<dbReference type="Pfam" id="PF00817">
    <property type="entry name" value="IMS"/>
    <property type="match status" value="1"/>
</dbReference>
<dbReference type="RefSeq" id="XP_005837722.1">
    <property type="nucleotide sequence ID" value="XM_005837665.1"/>
</dbReference>
<feature type="non-terminal residue" evidence="10">
    <location>
        <position position="334"/>
    </location>
</feature>
<dbReference type="GO" id="GO:0042276">
    <property type="term" value="P:error-prone translesion synthesis"/>
    <property type="evidence" value="ECO:0007669"/>
    <property type="project" value="TreeGrafter"/>
</dbReference>
<dbReference type="EMBL" id="JH992977">
    <property type="protein sequence ID" value="EKX50742.1"/>
    <property type="molecule type" value="Genomic_DNA"/>
</dbReference>
<keyword evidence="7" id="KW-0234">DNA repair</keyword>
<keyword evidence="6" id="KW-0460">Magnesium</keyword>
<keyword evidence="4" id="KW-0479">Metal-binding</keyword>
<dbReference type="FunFam" id="3.40.1170.60:FF:000003">
    <property type="entry name" value="DNA polymerase eta"/>
    <property type="match status" value="1"/>
</dbReference>
<keyword evidence="5" id="KW-0227">DNA damage</keyword>
<dbReference type="eggNOG" id="KOG2095">
    <property type="taxonomic scope" value="Eukaryota"/>
</dbReference>
<dbReference type="InterPro" id="IPR052230">
    <property type="entry name" value="DNA_polymerase_eta"/>
</dbReference>
<evidence type="ECO:0000256" key="3">
    <source>
        <dbReference type="ARBA" id="ARBA00022695"/>
    </source>
</evidence>
<keyword evidence="12" id="KW-1185">Reference proteome</keyword>
<dbReference type="PROSITE" id="PS50173">
    <property type="entry name" value="UMUC"/>
    <property type="match status" value="1"/>
</dbReference>
<dbReference type="GO" id="GO:0005634">
    <property type="term" value="C:nucleus"/>
    <property type="evidence" value="ECO:0007669"/>
    <property type="project" value="UniProtKB-SubCell"/>
</dbReference>
<evidence type="ECO:0000256" key="7">
    <source>
        <dbReference type="ARBA" id="ARBA00023204"/>
    </source>
</evidence>
<dbReference type="GO" id="GO:0005657">
    <property type="term" value="C:replication fork"/>
    <property type="evidence" value="ECO:0007669"/>
    <property type="project" value="TreeGrafter"/>
</dbReference>
<name>L1JQL2_GUITC</name>
<keyword evidence="3" id="KW-0548">Nucleotidyltransferase</keyword>
<accession>L1JQL2</accession>
<dbReference type="OrthoDB" id="5723at2759"/>
<dbReference type="KEGG" id="gtt:GUITHDRAFT_39857"/>
<sequence>EGRVVAHVDMDCFYVQVEQRRDESLRGKPVAVIQYNPNGDLQDVRPDENRRCDHSDGSLIAVSYEARAKGVKRIMRGKEARQACPDLILIQVPVAHKKSDINLYREAGAEVVNVLARFSSACERASIDEVYCDITDAALLQLDEIERNFGADVGPTLLDEMDKTWVAGYEQQTGNGQEEWWRRPLSRWKTSERLLAAGAQVVTKMRRAVLEETSFTCSAGISHNKILAKLGSGLHKPNQQTILPTEAAQKLMQDLPISRLRGLGGEKLGKAIQEEFHVETVGELQKIPCPLLVSKFGDSPKPPGGLWVYRIAKGICLQPVKDQELAKSRGSGKS</sequence>
<dbReference type="EnsemblProtists" id="EKX50742">
    <property type="protein sequence ID" value="EKX50742"/>
    <property type="gene ID" value="GUITHDRAFT_39857"/>
</dbReference>
<evidence type="ECO:0000313" key="10">
    <source>
        <dbReference type="EMBL" id="EKX50742.1"/>
    </source>
</evidence>
<dbReference type="InterPro" id="IPR001126">
    <property type="entry name" value="UmuC"/>
</dbReference>
<protein>
    <recommendedName>
        <fullName evidence="9">UmuC domain-containing protein</fullName>
    </recommendedName>
</protein>
<dbReference type="HOGENOM" id="CLU_012348_7_0_1"/>
<feature type="non-terminal residue" evidence="10">
    <location>
        <position position="1"/>
    </location>
</feature>
<evidence type="ECO:0000256" key="8">
    <source>
        <dbReference type="ARBA" id="ARBA00023242"/>
    </source>
</evidence>
<evidence type="ECO:0000313" key="11">
    <source>
        <dbReference type="EnsemblProtists" id="EKX50742"/>
    </source>
</evidence>
<dbReference type="GO" id="GO:0003887">
    <property type="term" value="F:DNA-directed DNA polymerase activity"/>
    <property type="evidence" value="ECO:0007669"/>
    <property type="project" value="TreeGrafter"/>
</dbReference>
<evidence type="ECO:0000256" key="1">
    <source>
        <dbReference type="ARBA" id="ARBA00004123"/>
    </source>
</evidence>
<dbReference type="InterPro" id="IPR043128">
    <property type="entry name" value="Rev_trsase/Diguanyl_cyclase"/>
</dbReference>
<dbReference type="GO" id="GO:0046872">
    <property type="term" value="F:metal ion binding"/>
    <property type="evidence" value="ECO:0007669"/>
    <property type="project" value="UniProtKB-KW"/>
</dbReference>
<feature type="domain" description="UmuC" evidence="9">
    <location>
        <begin position="5"/>
        <end position="264"/>
    </location>
</feature>
<organism evidence="10">
    <name type="scientific">Guillardia theta (strain CCMP2712)</name>
    <name type="common">Cryptophyte</name>
    <dbReference type="NCBI Taxonomy" id="905079"/>
    <lineage>
        <taxon>Eukaryota</taxon>
        <taxon>Cryptophyceae</taxon>
        <taxon>Pyrenomonadales</taxon>
        <taxon>Geminigeraceae</taxon>
        <taxon>Guillardia</taxon>
    </lineage>
</organism>
<reference evidence="12" key="2">
    <citation type="submission" date="2012-11" db="EMBL/GenBank/DDBJ databases">
        <authorList>
            <person name="Kuo A."/>
            <person name="Curtis B.A."/>
            <person name="Tanifuji G."/>
            <person name="Burki F."/>
            <person name="Gruber A."/>
            <person name="Irimia M."/>
            <person name="Maruyama S."/>
            <person name="Arias M.C."/>
            <person name="Ball S.G."/>
            <person name="Gile G.H."/>
            <person name="Hirakawa Y."/>
            <person name="Hopkins J.F."/>
            <person name="Rensing S.A."/>
            <person name="Schmutz J."/>
            <person name="Symeonidi A."/>
            <person name="Elias M."/>
            <person name="Eveleigh R.J."/>
            <person name="Herman E.K."/>
            <person name="Klute M.J."/>
            <person name="Nakayama T."/>
            <person name="Obornik M."/>
            <person name="Reyes-Prieto A."/>
            <person name="Armbrust E.V."/>
            <person name="Aves S.J."/>
            <person name="Beiko R.G."/>
            <person name="Coutinho P."/>
            <person name="Dacks J.B."/>
            <person name="Durnford D.G."/>
            <person name="Fast N.M."/>
            <person name="Green B.R."/>
            <person name="Grisdale C."/>
            <person name="Hempe F."/>
            <person name="Henrissat B."/>
            <person name="Hoppner M.P."/>
            <person name="Ishida K.-I."/>
            <person name="Kim E."/>
            <person name="Koreny L."/>
            <person name="Kroth P.G."/>
            <person name="Liu Y."/>
            <person name="Malik S.-B."/>
            <person name="Maier U.G."/>
            <person name="McRose D."/>
            <person name="Mock T."/>
            <person name="Neilson J.A."/>
            <person name="Onodera N.T."/>
            <person name="Poole A.M."/>
            <person name="Pritham E.J."/>
            <person name="Richards T.A."/>
            <person name="Rocap G."/>
            <person name="Roy S.W."/>
            <person name="Sarai C."/>
            <person name="Schaack S."/>
            <person name="Shirato S."/>
            <person name="Slamovits C.H."/>
            <person name="Spencer D.F."/>
            <person name="Suzuki S."/>
            <person name="Worden A.Z."/>
            <person name="Zauner S."/>
            <person name="Barry K."/>
            <person name="Bell C."/>
            <person name="Bharti A.K."/>
            <person name="Crow J.A."/>
            <person name="Grimwood J."/>
            <person name="Kramer R."/>
            <person name="Lindquist E."/>
            <person name="Lucas S."/>
            <person name="Salamov A."/>
            <person name="McFadden G.I."/>
            <person name="Lane C.E."/>
            <person name="Keeling P.J."/>
            <person name="Gray M.W."/>
            <person name="Grigoriev I.V."/>
            <person name="Archibald J.M."/>
        </authorList>
    </citation>
    <scope>NUCLEOTIDE SEQUENCE</scope>
    <source>
        <strain evidence="12">CCMP2712</strain>
    </source>
</reference>
<evidence type="ECO:0000256" key="2">
    <source>
        <dbReference type="ARBA" id="ARBA00022679"/>
    </source>
</evidence>
<evidence type="ECO:0000313" key="12">
    <source>
        <dbReference type="Proteomes" id="UP000011087"/>
    </source>
</evidence>
<evidence type="ECO:0000256" key="6">
    <source>
        <dbReference type="ARBA" id="ARBA00022842"/>
    </source>
</evidence>
<dbReference type="GeneID" id="17307419"/>
<dbReference type="AlphaFoldDB" id="L1JQL2"/>
<dbReference type="Proteomes" id="UP000011087">
    <property type="component" value="Unassembled WGS sequence"/>
</dbReference>
<reference evidence="11" key="3">
    <citation type="submission" date="2016-03" db="UniProtKB">
        <authorList>
            <consortium name="EnsemblProtists"/>
        </authorList>
    </citation>
    <scope>IDENTIFICATION</scope>
</reference>
<dbReference type="Gene3D" id="3.40.1170.60">
    <property type="match status" value="1"/>
</dbReference>
<dbReference type="PANTHER" id="PTHR45873:SF1">
    <property type="entry name" value="DNA POLYMERASE ETA"/>
    <property type="match status" value="1"/>
</dbReference>
<evidence type="ECO:0000256" key="4">
    <source>
        <dbReference type="ARBA" id="ARBA00022723"/>
    </source>
</evidence>
<dbReference type="Gene3D" id="1.10.150.20">
    <property type="entry name" value="5' to 3' exonuclease, C-terminal subdomain"/>
    <property type="match status" value="1"/>
</dbReference>
<dbReference type="GO" id="GO:0009314">
    <property type="term" value="P:response to radiation"/>
    <property type="evidence" value="ECO:0007669"/>
    <property type="project" value="TreeGrafter"/>
</dbReference>
<dbReference type="PaxDb" id="55529-EKX50742"/>
<dbReference type="GO" id="GO:0006281">
    <property type="term" value="P:DNA repair"/>
    <property type="evidence" value="ECO:0007669"/>
    <property type="project" value="UniProtKB-KW"/>
</dbReference>
<reference evidence="10 12" key="1">
    <citation type="journal article" date="2012" name="Nature">
        <title>Algal genomes reveal evolutionary mosaicism and the fate of nucleomorphs.</title>
        <authorList>
            <consortium name="DOE Joint Genome Institute"/>
            <person name="Curtis B.A."/>
            <person name="Tanifuji G."/>
            <person name="Burki F."/>
            <person name="Gruber A."/>
            <person name="Irimia M."/>
            <person name="Maruyama S."/>
            <person name="Arias M.C."/>
            <person name="Ball S.G."/>
            <person name="Gile G.H."/>
            <person name="Hirakawa Y."/>
            <person name="Hopkins J.F."/>
            <person name="Kuo A."/>
            <person name="Rensing S.A."/>
            <person name="Schmutz J."/>
            <person name="Symeonidi A."/>
            <person name="Elias M."/>
            <person name="Eveleigh R.J."/>
            <person name="Herman E.K."/>
            <person name="Klute M.J."/>
            <person name="Nakayama T."/>
            <person name="Obornik M."/>
            <person name="Reyes-Prieto A."/>
            <person name="Armbrust E.V."/>
            <person name="Aves S.J."/>
            <person name="Beiko R.G."/>
            <person name="Coutinho P."/>
            <person name="Dacks J.B."/>
            <person name="Durnford D.G."/>
            <person name="Fast N.M."/>
            <person name="Green B.R."/>
            <person name="Grisdale C.J."/>
            <person name="Hempel F."/>
            <person name="Henrissat B."/>
            <person name="Hoppner M.P."/>
            <person name="Ishida K."/>
            <person name="Kim E."/>
            <person name="Koreny L."/>
            <person name="Kroth P.G."/>
            <person name="Liu Y."/>
            <person name="Malik S.B."/>
            <person name="Maier U.G."/>
            <person name="McRose D."/>
            <person name="Mock T."/>
            <person name="Neilson J.A."/>
            <person name="Onodera N.T."/>
            <person name="Poole A.M."/>
            <person name="Pritham E.J."/>
            <person name="Richards T.A."/>
            <person name="Rocap G."/>
            <person name="Roy S.W."/>
            <person name="Sarai C."/>
            <person name="Schaack S."/>
            <person name="Shirato S."/>
            <person name="Slamovits C.H."/>
            <person name="Spencer D.F."/>
            <person name="Suzuki S."/>
            <person name="Worden A.Z."/>
            <person name="Zauner S."/>
            <person name="Barry K."/>
            <person name="Bell C."/>
            <person name="Bharti A.K."/>
            <person name="Crow J.A."/>
            <person name="Grimwood J."/>
            <person name="Kramer R."/>
            <person name="Lindquist E."/>
            <person name="Lucas S."/>
            <person name="Salamov A."/>
            <person name="McFadden G.I."/>
            <person name="Lane C.E."/>
            <person name="Keeling P.J."/>
            <person name="Gray M.W."/>
            <person name="Grigoriev I.V."/>
            <person name="Archibald J.M."/>
        </authorList>
    </citation>
    <scope>NUCLEOTIDE SEQUENCE</scope>
    <source>
        <strain evidence="10 12">CCMP2712</strain>
    </source>
</reference>
<dbReference type="InterPro" id="IPR043502">
    <property type="entry name" value="DNA/RNA_pol_sf"/>
</dbReference>
<evidence type="ECO:0000259" key="9">
    <source>
        <dbReference type="PROSITE" id="PS50173"/>
    </source>
</evidence>
<keyword evidence="8" id="KW-0539">Nucleus</keyword>
<gene>
    <name evidence="10" type="ORF">GUITHDRAFT_39857</name>
</gene>
<keyword evidence="2" id="KW-0808">Transferase</keyword>
<dbReference type="PANTHER" id="PTHR45873">
    <property type="entry name" value="DNA POLYMERASE ETA"/>
    <property type="match status" value="1"/>
</dbReference>
<proteinExistence type="predicted"/>
<dbReference type="SUPFAM" id="SSF56672">
    <property type="entry name" value="DNA/RNA polymerases"/>
    <property type="match status" value="1"/>
</dbReference>
<dbReference type="Gene3D" id="3.30.70.270">
    <property type="match status" value="1"/>
</dbReference>
<dbReference type="Pfam" id="PF21704">
    <property type="entry name" value="POLH-Rev1_HhH"/>
    <property type="match status" value="1"/>
</dbReference>
<evidence type="ECO:0000256" key="5">
    <source>
        <dbReference type="ARBA" id="ARBA00022763"/>
    </source>
</evidence>